<dbReference type="Gene3D" id="2.30.30.60">
    <property type="match status" value="1"/>
</dbReference>
<evidence type="ECO:0000256" key="7">
    <source>
        <dbReference type="SAM" id="Phobius"/>
    </source>
</evidence>
<keyword evidence="3" id="KW-0106">Calcium</keyword>
<dbReference type="OrthoDB" id="544685at2759"/>
<dbReference type="Gene3D" id="1.10.238.10">
    <property type="entry name" value="EF-hand"/>
    <property type="match status" value="1"/>
</dbReference>
<dbReference type="InterPro" id="IPR002048">
    <property type="entry name" value="EF_hand_dom"/>
</dbReference>
<organism evidence="9 10">
    <name type="scientific">Panaeolus cyanescens</name>
    <dbReference type="NCBI Taxonomy" id="181874"/>
    <lineage>
        <taxon>Eukaryota</taxon>
        <taxon>Fungi</taxon>
        <taxon>Dikarya</taxon>
        <taxon>Basidiomycota</taxon>
        <taxon>Agaricomycotina</taxon>
        <taxon>Agaricomycetes</taxon>
        <taxon>Agaricomycetidae</taxon>
        <taxon>Agaricales</taxon>
        <taxon>Agaricineae</taxon>
        <taxon>Galeropsidaceae</taxon>
        <taxon>Panaeolus</taxon>
    </lineage>
</organism>
<feature type="transmembrane region" description="Helical" evidence="7">
    <location>
        <begin position="409"/>
        <end position="432"/>
    </location>
</feature>
<evidence type="ECO:0000259" key="8">
    <source>
        <dbReference type="PROSITE" id="PS50222"/>
    </source>
</evidence>
<dbReference type="Pfam" id="PF00924">
    <property type="entry name" value="MS_channel_2nd"/>
    <property type="match status" value="1"/>
</dbReference>
<feature type="region of interest" description="Disordered" evidence="6">
    <location>
        <begin position="254"/>
        <end position="292"/>
    </location>
</feature>
<feature type="region of interest" description="Disordered" evidence="6">
    <location>
        <begin position="1"/>
        <end position="65"/>
    </location>
</feature>
<evidence type="ECO:0000256" key="1">
    <source>
        <dbReference type="ARBA" id="ARBA00004370"/>
    </source>
</evidence>
<name>A0A409Y5Z9_9AGAR</name>
<evidence type="ECO:0000256" key="2">
    <source>
        <dbReference type="ARBA" id="ARBA00022692"/>
    </source>
</evidence>
<dbReference type="GO" id="GO:0005509">
    <property type="term" value="F:calcium ion binding"/>
    <property type="evidence" value="ECO:0007669"/>
    <property type="project" value="InterPro"/>
</dbReference>
<feature type="transmembrane region" description="Helical" evidence="7">
    <location>
        <begin position="129"/>
        <end position="162"/>
    </location>
</feature>
<dbReference type="PANTHER" id="PTHR31323:SF11">
    <property type="entry name" value="EF-HAND DOMAIN-CONTAINING PROTEIN"/>
    <property type="match status" value="1"/>
</dbReference>
<dbReference type="AlphaFoldDB" id="A0A409Y5Z9"/>
<keyword evidence="2 7" id="KW-0812">Transmembrane</keyword>
<feature type="domain" description="EF-hand" evidence="8">
    <location>
        <begin position="359"/>
        <end position="394"/>
    </location>
</feature>
<evidence type="ECO:0000313" key="10">
    <source>
        <dbReference type="Proteomes" id="UP000284842"/>
    </source>
</evidence>
<dbReference type="SMART" id="SM00054">
    <property type="entry name" value="EFh"/>
    <property type="match status" value="1"/>
</dbReference>
<dbReference type="GO" id="GO:0016020">
    <property type="term" value="C:membrane"/>
    <property type="evidence" value="ECO:0007669"/>
    <property type="project" value="UniProtKB-SubCell"/>
</dbReference>
<dbReference type="PROSITE" id="PS00018">
    <property type="entry name" value="EF_HAND_1"/>
    <property type="match status" value="1"/>
</dbReference>
<keyword evidence="4 7" id="KW-1133">Transmembrane helix</keyword>
<evidence type="ECO:0000256" key="5">
    <source>
        <dbReference type="ARBA" id="ARBA00023136"/>
    </source>
</evidence>
<feature type="transmembrane region" description="Helical" evidence="7">
    <location>
        <begin position="95"/>
        <end position="117"/>
    </location>
</feature>
<dbReference type="InterPro" id="IPR006685">
    <property type="entry name" value="MscS_channel_2nd"/>
</dbReference>
<evidence type="ECO:0000256" key="3">
    <source>
        <dbReference type="ARBA" id="ARBA00022837"/>
    </source>
</evidence>
<dbReference type="CDD" id="cd00051">
    <property type="entry name" value="EFh"/>
    <property type="match status" value="1"/>
</dbReference>
<comment type="subcellular location">
    <subcellularLocation>
        <location evidence="1">Membrane</location>
    </subcellularLocation>
</comment>
<dbReference type="Pfam" id="PF25886">
    <property type="entry name" value="Msy1"/>
    <property type="match status" value="1"/>
</dbReference>
<reference evidence="9 10" key="1">
    <citation type="journal article" date="2018" name="Evol. Lett.">
        <title>Horizontal gene cluster transfer increased hallucinogenic mushroom diversity.</title>
        <authorList>
            <person name="Reynolds H.T."/>
            <person name="Vijayakumar V."/>
            <person name="Gluck-Thaler E."/>
            <person name="Korotkin H.B."/>
            <person name="Matheny P.B."/>
            <person name="Slot J.C."/>
        </authorList>
    </citation>
    <scope>NUCLEOTIDE SEQUENCE [LARGE SCALE GENOMIC DNA]</scope>
    <source>
        <strain evidence="9 10">2629</strain>
    </source>
</reference>
<dbReference type="EMBL" id="NHTK01001383">
    <property type="protein sequence ID" value="PPQ98446.1"/>
    <property type="molecule type" value="Genomic_DNA"/>
</dbReference>
<dbReference type="STRING" id="181874.A0A409Y5Z9"/>
<feature type="compositionally biased region" description="Polar residues" evidence="6">
    <location>
        <begin position="42"/>
        <end position="51"/>
    </location>
</feature>
<feature type="compositionally biased region" description="Basic and acidic residues" evidence="6">
    <location>
        <begin position="25"/>
        <end position="41"/>
    </location>
</feature>
<dbReference type="SUPFAM" id="SSF50182">
    <property type="entry name" value="Sm-like ribonucleoproteins"/>
    <property type="match status" value="1"/>
</dbReference>
<sequence length="1187" mass="131012">MPSKYEPGQNPADSPLKIEVLEEEEKPHRRTSPERRNKPFNDSDSESTATDSPEEFNWSEDDDANAKPAALESKVAKRGRYLWLGFLKLARPVRVFIIGLLGAAIFITPLLVVHFRFHETVIRNQVRVWSLWFTISWVAGCLTFILVDSIPRIVVAIAHLFGGQVEKLKIQIEALFAAGIILFIEKLFLQFVAVNFHEKALAERVAENQLGLKALDSLSNAQSSPIIKKYPYFKRGHKSTPGSTATIDLATASQNGEHTAQSSPVQGSSGPDNESKPNSPRQNQKSRGRKKNAMAAVIVDQVGGAIGQVALKNSRFNKETDFSGVHSARKLARKLFSALSDVNPPRAHLIVEDFYPYFKTTTEAHEAFAIFDKDGNGDISKREMREAVQRIYAERKALIRDSLKDVGSIVAKLDAVLLCVALVAIIFVSLLIFNRTNTIASLVPLATIILGFSFIFGNSAQTLFESLIFIFSTHVFDVGDLCMIDDQVLFVKEFGLFSTTFRRVDGQEVIAPNALLASTKLVHNLRRSKSMWETTNLNISYDTPIEVIEQLKSKIVAYINANNREWSGCALNIDNLEFQNTINLIVAIEHVYEEPSLSAFSNPKLISLLRQNSSIEHAVHSSTRHIHQLLHMLKSREGVFYGEDVPLLVAALPEWCIDQLVSWGTSVGMETFKDDSREGGSTTVVLGGKALVIDVDFTISKENPLQPKLKLAGVKTSNALMTGTSNPTTSTFLDTFLADGIHAYCEEMQKEEAERNSERAASLRRTVIEHLKYLVVLDGLASREDDGGIRWFTDIDELCPLLRQVATQESTMVASALGQSNAPLDIFLLRAHSLPLPYYVTPSISFLVHLSPSAYLTLLQSDPSPSTEQNGLRLDLSDSEIRTNLKKIAHGVTMATISLAKLSEGHLYPSSMSMPISYPVSRPSFSLVEPAPELDHLFPQIMDTFKVDLDTSKSENRLDPYAWILDFTDGGTRRGVVMSQTRMKTIASIVNPLGGDVDMNAGNHISYGSSSWVDILLSKNGGISAERYTALYRSPNGLHPPLQLCLTAPQEPGFVLERIPVHGIKEIWAILEVSEPAYTQGTMLPRKIPVNVFLSKSKDLHSEDHLFGTEEVSNPIIVMTSPERPPIPGLVEVTVTHDELKSRGVSVEVQGAIGLDVKTGTLEEVCRRGGTLGLAGRIWAAGSNTHG</sequence>
<comment type="caution">
    <text evidence="9">The sequence shown here is derived from an EMBL/GenBank/DDBJ whole genome shotgun (WGS) entry which is preliminary data.</text>
</comment>
<keyword evidence="5 7" id="KW-0472">Membrane</keyword>
<feature type="compositionally biased region" description="Acidic residues" evidence="6">
    <location>
        <begin position="52"/>
        <end position="63"/>
    </location>
</feature>
<dbReference type="InterPro" id="IPR010920">
    <property type="entry name" value="LSM_dom_sf"/>
</dbReference>
<dbReference type="Proteomes" id="UP000284842">
    <property type="component" value="Unassembled WGS sequence"/>
</dbReference>
<dbReference type="InterPro" id="IPR023408">
    <property type="entry name" value="MscS_beta-dom_sf"/>
</dbReference>
<accession>A0A409Y5Z9</accession>
<dbReference type="InterPro" id="IPR011992">
    <property type="entry name" value="EF-hand-dom_pair"/>
</dbReference>
<dbReference type="InterPro" id="IPR058650">
    <property type="entry name" value="Msy1/2-like"/>
</dbReference>
<evidence type="ECO:0000256" key="4">
    <source>
        <dbReference type="ARBA" id="ARBA00022989"/>
    </source>
</evidence>
<keyword evidence="10" id="KW-1185">Reference proteome</keyword>
<dbReference type="GO" id="GO:0005262">
    <property type="term" value="F:calcium channel activity"/>
    <property type="evidence" value="ECO:0007669"/>
    <property type="project" value="TreeGrafter"/>
</dbReference>
<dbReference type="PANTHER" id="PTHR31323">
    <property type="entry name" value="MECHANOSENSITIVE ION CHANNEL PROTEIN MSY2"/>
    <property type="match status" value="1"/>
</dbReference>
<protein>
    <recommendedName>
        <fullName evidence="8">EF-hand domain-containing protein</fullName>
    </recommendedName>
</protein>
<gene>
    <name evidence="9" type="ORF">CVT24_004125</name>
</gene>
<dbReference type="SUPFAM" id="SSF47473">
    <property type="entry name" value="EF-hand"/>
    <property type="match status" value="1"/>
</dbReference>
<evidence type="ECO:0000256" key="6">
    <source>
        <dbReference type="SAM" id="MobiDB-lite"/>
    </source>
</evidence>
<dbReference type="InParanoid" id="A0A409Y5Z9"/>
<evidence type="ECO:0000313" key="9">
    <source>
        <dbReference type="EMBL" id="PPQ98446.1"/>
    </source>
</evidence>
<feature type="transmembrane region" description="Helical" evidence="7">
    <location>
        <begin position="439"/>
        <end position="457"/>
    </location>
</feature>
<proteinExistence type="predicted"/>
<feature type="compositionally biased region" description="Polar residues" evidence="6">
    <location>
        <begin position="254"/>
        <end position="283"/>
    </location>
</feature>
<dbReference type="InterPro" id="IPR018247">
    <property type="entry name" value="EF_Hand_1_Ca_BS"/>
</dbReference>
<dbReference type="GO" id="GO:0006874">
    <property type="term" value="P:intracellular calcium ion homeostasis"/>
    <property type="evidence" value="ECO:0007669"/>
    <property type="project" value="TreeGrafter"/>
</dbReference>
<dbReference type="PROSITE" id="PS50222">
    <property type="entry name" value="EF_HAND_2"/>
    <property type="match status" value="1"/>
</dbReference>